<accession>A0A914XJZ1</accession>
<dbReference type="SUPFAM" id="SSF47459">
    <property type="entry name" value="HLH, helix-loop-helix DNA-binding domain"/>
    <property type="match status" value="1"/>
</dbReference>
<evidence type="ECO:0000256" key="2">
    <source>
        <dbReference type="SAM" id="MobiDB-lite"/>
    </source>
</evidence>
<protein>
    <submittedName>
        <fullName evidence="5">BHLH domain-containing protein</fullName>
    </submittedName>
</protein>
<sequence length="231" mass="25265">MMHEEIVDVMSDRSSSDDGRSSSISRLSSHLIEPIEPYIRKQRASSDDGNSASPLRRKQNLNEEEQLILRLSVNSRERRRMHDLNDALDNLRKALPYGRGPNTRKISKIATLLLASNRIHQLEDANEQLRRMLMAEVSARTSQQHSAAIGGLPAFVMPPLHGEALPSDLVKYSALLSMPLTGPAVGQGIPPNPCLKQLNGPAAICSCISCVLGLTANFPLTLRAPTVSQST</sequence>
<dbReference type="InterPro" id="IPR011598">
    <property type="entry name" value="bHLH_dom"/>
</dbReference>
<dbReference type="GO" id="GO:0005634">
    <property type="term" value="C:nucleus"/>
    <property type="evidence" value="ECO:0007669"/>
    <property type="project" value="TreeGrafter"/>
</dbReference>
<reference evidence="5" key="1">
    <citation type="submission" date="2022-11" db="UniProtKB">
        <authorList>
            <consortium name="WormBaseParasite"/>
        </authorList>
    </citation>
    <scope>IDENTIFICATION</scope>
</reference>
<dbReference type="GO" id="GO:0045944">
    <property type="term" value="P:positive regulation of transcription by RNA polymerase II"/>
    <property type="evidence" value="ECO:0007669"/>
    <property type="project" value="TreeGrafter"/>
</dbReference>
<dbReference type="GO" id="GO:0007423">
    <property type="term" value="P:sensory organ development"/>
    <property type="evidence" value="ECO:0007669"/>
    <property type="project" value="TreeGrafter"/>
</dbReference>
<feature type="compositionally biased region" description="Basic and acidic residues" evidence="2">
    <location>
        <begin position="1"/>
        <end position="20"/>
    </location>
</feature>
<proteinExistence type="predicted"/>
<dbReference type="GO" id="GO:0061564">
    <property type="term" value="P:axon development"/>
    <property type="evidence" value="ECO:0007669"/>
    <property type="project" value="TreeGrafter"/>
</dbReference>
<evidence type="ECO:0000313" key="5">
    <source>
        <dbReference type="WBParaSite" id="PSAMB.scaffold9094size5376.g32096.t1"/>
    </source>
</evidence>
<feature type="domain" description="BHLH" evidence="3">
    <location>
        <begin position="68"/>
        <end position="122"/>
    </location>
</feature>
<dbReference type="PROSITE" id="PS50888">
    <property type="entry name" value="BHLH"/>
    <property type="match status" value="1"/>
</dbReference>
<keyword evidence="1" id="KW-0175">Coiled coil</keyword>
<dbReference type="AlphaFoldDB" id="A0A914XJZ1"/>
<name>A0A914XJZ1_9BILA</name>
<dbReference type="Gene3D" id="4.10.280.10">
    <property type="entry name" value="Helix-loop-helix DNA-binding domain"/>
    <property type="match status" value="1"/>
</dbReference>
<dbReference type="PANTHER" id="PTHR19290:SF164">
    <property type="entry name" value="BHLH DOMAIN-CONTAINING PROTEIN"/>
    <property type="match status" value="1"/>
</dbReference>
<dbReference type="WBParaSite" id="PSAMB.scaffold9094size5376.g32096.t1">
    <property type="protein sequence ID" value="PSAMB.scaffold9094size5376.g32096.t1"/>
    <property type="gene ID" value="PSAMB.scaffold9094size5376.g32096"/>
</dbReference>
<feature type="coiled-coil region" evidence="1">
    <location>
        <begin position="74"/>
        <end position="132"/>
    </location>
</feature>
<evidence type="ECO:0000256" key="1">
    <source>
        <dbReference type="SAM" id="Coils"/>
    </source>
</evidence>
<dbReference type="InterPro" id="IPR036638">
    <property type="entry name" value="HLH_DNA-bd_sf"/>
</dbReference>
<evidence type="ECO:0000259" key="3">
    <source>
        <dbReference type="PROSITE" id="PS50888"/>
    </source>
</evidence>
<dbReference type="GO" id="GO:0000981">
    <property type="term" value="F:DNA-binding transcription factor activity, RNA polymerase II-specific"/>
    <property type="evidence" value="ECO:0007669"/>
    <property type="project" value="TreeGrafter"/>
</dbReference>
<feature type="region of interest" description="Disordered" evidence="2">
    <location>
        <begin position="1"/>
        <end position="59"/>
    </location>
</feature>
<dbReference type="InterPro" id="IPR050359">
    <property type="entry name" value="bHLH_transcription_factors"/>
</dbReference>
<dbReference type="SMART" id="SM00353">
    <property type="entry name" value="HLH"/>
    <property type="match status" value="1"/>
</dbReference>
<keyword evidence="4" id="KW-1185">Reference proteome</keyword>
<evidence type="ECO:0000313" key="4">
    <source>
        <dbReference type="Proteomes" id="UP000887566"/>
    </source>
</evidence>
<dbReference type="PANTHER" id="PTHR19290">
    <property type="entry name" value="BASIC HELIX-LOOP-HELIX PROTEIN NEUROGENIN-RELATED"/>
    <property type="match status" value="1"/>
</dbReference>
<organism evidence="4 5">
    <name type="scientific">Plectus sambesii</name>
    <dbReference type="NCBI Taxonomy" id="2011161"/>
    <lineage>
        <taxon>Eukaryota</taxon>
        <taxon>Metazoa</taxon>
        <taxon>Ecdysozoa</taxon>
        <taxon>Nematoda</taxon>
        <taxon>Chromadorea</taxon>
        <taxon>Plectida</taxon>
        <taxon>Plectina</taxon>
        <taxon>Plectoidea</taxon>
        <taxon>Plectidae</taxon>
        <taxon>Plectus</taxon>
    </lineage>
</organism>
<dbReference type="GO" id="GO:0046983">
    <property type="term" value="F:protein dimerization activity"/>
    <property type="evidence" value="ECO:0007669"/>
    <property type="project" value="InterPro"/>
</dbReference>
<dbReference type="Proteomes" id="UP000887566">
    <property type="component" value="Unplaced"/>
</dbReference>
<dbReference type="Pfam" id="PF00010">
    <property type="entry name" value="HLH"/>
    <property type="match status" value="1"/>
</dbReference>
<dbReference type="GO" id="GO:0070888">
    <property type="term" value="F:E-box binding"/>
    <property type="evidence" value="ECO:0007669"/>
    <property type="project" value="TreeGrafter"/>
</dbReference>